<dbReference type="AlphaFoldDB" id="A0A1E5L4Q7"/>
<evidence type="ECO:0000256" key="3">
    <source>
        <dbReference type="ARBA" id="ARBA00023004"/>
    </source>
</evidence>
<dbReference type="GO" id="GO:0051539">
    <property type="term" value="F:4 iron, 4 sulfur cluster binding"/>
    <property type="evidence" value="ECO:0007669"/>
    <property type="project" value="UniProtKB-KW"/>
</dbReference>
<protein>
    <recommendedName>
        <fullName evidence="5">4Fe-4S ferredoxin-type domain-containing protein</fullName>
    </recommendedName>
</protein>
<evidence type="ECO:0000256" key="1">
    <source>
        <dbReference type="ARBA" id="ARBA00022485"/>
    </source>
</evidence>
<evidence type="ECO:0000313" key="7">
    <source>
        <dbReference type="Proteomes" id="UP000095255"/>
    </source>
</evidence>
<keyword evidence="7" id="KW-1185">Reference proteome</keyword>
<evidence type="ECO:0000313" key="6">
    <source>
        <dbReference type="EMBL" id="OEH84959.1"/>
    </source>
</evidence>
<keyword evidence="1" id="KW-0004">4Fe-4S</keyword>
<feature type="domain" description="4Fe-4S ferredoxin-type" evidence="5">
    <location>
        <begin position="5"/>
        <end position="35"/>
    </location>
</feature>
<accession>A0A1E5L4Q7</accession>
<keyword evidence="3" id="KW-0408">Iron</keyword>
<evidence type="ECO:0000256" key="4">
    <source>
        <dbReference type="ARBA" id="ARBA00023014"/>
    </source>
</evidence>
<dbReference type="PROSITE" id="PS00198">
    <property type="entry name" value="4FE4S_FER_1"/>
    <property type="match status" value="1"/>
</dbReference>
<dbReference type="SUPFAM" id="SSF54862">
    <property type="entry name" value="4Fe-4S ferredoxins"/>
    <property type="match status" value="1"/>
</dbReference>
<dbReference type="InterPro" id="IPR050954">
    <property type="entry name" value="ET_IronSulfur_Cluster-Binding"/>
</dbReference>
<dbReference type="Gene3D" id="3.30.70.20">
    <property type="match status" value="2"/>
</dbReference>
<dbReference type="Pfam" id="PF13247">
    <property type="entry name" value="Fer4_11"/>
    <property type="match status" value="1"/>
</dbReference>
<reference evidence="6 7" key="1">
    <citation type="submission" date="2016-09" db="EMBL/GenBank/DDBJ databases">
        <title>Desulfuribacillus arsenicus sp. nov., an obligately anaerobic, dissimilatory arsenic- and antimonate-reducing bacterium isolated from anoxic sediments.</title>
        <authorList>
            <person name="Abin C.A."/>
            <person name="Hollibaugh J.T."/>
        </authorList>
    </citation>
    <scope>NUCLEOTIDE SEQUENCE [LARGE SCALE GENOMIC DNA]</scope>
    <source>
        <strain evidence="6 7">MLFW-2</strain>
    </source>
</reference>
<dbReference type="PANTHER" id="PTHR43177">
    <property type="entry name" value="PROTEIN NRFC"/>
    <property type="match status" value="1"/>
</dbReference>
<keyword evidence="2" id="KW-0479">Metal-binding</keyword>
<dbReference type="GO" id="GO:0046872">
    <property type="term" value="F:metal ion binding"/>
    <property type="evidence" value="ECO:0007669"/>
    <property type="project" value="UniProtKB-KW"/>
</dbReference>
<gene>
    <name evidence="6" type="ORF">BHU72_07140</name>
</gene>
<dbReference type="CDD" id="cd10551">
    <property type="entry name" value="PsrB"/>
    <property type="match status" value="1"/>
</dbReference>
<dbReference type="PROSITE" id="PS51379">
    <property type="entry name" value="4FE4S_FER_2"/>
    <property type="match status" value="2"/>
</dbReference>
<dbReference type="Proteomes" id="UP000095255">
    <property type="component" value="Unassembled WGS sequence"/>
</dbReference>
<organism evidence="6 7">
    <name type="scientific">Desulfuribacillus stibiiarsenatis</name>
    <dbReference type="NCBI Taxonomy" id="1390249"/>
    <lineage>
        <taxon>Bacteria</taxon>
        <taxon>Bacillati</taxon>
        <taxon>Bacillota</taxon>
        <taxon>Desulfuribacillia</taxon>
        <taxon>Desulfuribacillales</taxon>
        <taxon>Desulfuribacillaceae</taxon>
        <taxon>Desulfuribacillus</taxon>
    </lineage>
</organism>
<dbReference type="InterPro" id="IPR017896">
    <property type="entry name" value="4Fe4S_Fe-S-bd"/>
</dbReference>
<evidence type="ECO:0000256" key="2">
    <source>
        <dbReference type="ARBA" id="ARBA00022723"/>
    </source>
</evidence>
<keyword evidence="4" id="KW-0411">Iron-sulfur</keyword>
<sequence length="191" mass="21292">MGVRYGFVVDLRRCTGCYSCQISCKSENGVTLSQFRTKLQTVYQGNYPAPKSTFVSLRCNQCENPVCASKCPVKATYKIDNGITVVDTEKCIACGNCIALCPYGARYIDKGNPERLNKVDKCDYCQHRLAAGLQPACVTNCFGKAMYFGDLNDPNSKVSQLIKTEKVQVLKTKFNTDPKCFYIVDDKHKAE</sequence>
<dbReference type="InterPro" id="IPR017900">
    <property type="entry name" value="4Fe4S_Fe_S_CS"/>
</dbReference>
<dbReference type="EMBL" id="MJAT01000035">
    <property type="protein sequence ID" value="OEH84959.1"/>
    <property type="molecule type" value="Genomic_DNA"/>
</dbReference>
<dbReference type="STRING" id="1390249.BHU72_07140"/>
<comment type="caution">
    <text evidence="6">The sequence shown here is derived from an EMBL/GenBank/DDBJ whole genome shotgun (WGS) entry which is preliminary data.</text>
</comment>
<name>A0A1E5L4Q7_9FIRM</name>
<dbReference type="PANTHER" id="PTHR43177:SF3">
    <property type="entry name" value="PROTEIN NRFC HOMOLOG"/>
    <property type="match status" value="1"/>
</dbReference>
<proteinExistence type="predicted"/>
<evidence type="ECO:0000259" key="5">
    <source>
        <dbReference type="PROSITE" id="PS51379"/>
    </source>
</evidence>
<dbReference type="OrthoDB" id="9779457at2"/>
<feature type="domain" description="4Fe-4S ferredoxin-type" evidence="5">
    <location>
        <begin position="82"/>
        <end position="111"/>
    </location>
</feature>
<dbReference type="RefSeq" id="WP_069702694.1">
    <property type="nucleotide sequence ID" value="NZ_MJAT01000035.1"/>
</dbReference>